<proteinExistence type="predicted"/>
<organism evidence="6 7">
    <name type="scientific">Morella rubra</name>
    <name type="common">Chinese bayberry</name>
    <dbReference type="NCBI Taxonomy" id="262757"/>
    <lineage>
        <taxon>Eukaryota</taxon>
        <taxon>Viridiplantae</taxon>
        <taxon>Streptophyta</taxon>
        <taxon>Embryophyta</taxon>
        <taxon>Tracheophyta</taxon>
        <taxon>Spermatophyta</taxon>
        <taxon>Magnoliopsida</taxon>
        <taxon>eudicotyledons</taxon>
        <taxon>Gunneridae</taxon>
        <taxon>Pentapetalae</taxon>
        <taxon>rosids</taxon>
        <taxon>fabids</taxon>
        <taxon>Fagales</taxon>
        <taxon>Myricaceae</taxon>
        <taxon>Morella</taxon>
    </lineage>
</organism>
<name>A0A6A1W751_9ROSI</name>
<dbReference type="SMART" id="SM00108">
    <property type="entry name" value="B_lectin"/>
    <property type="match status" value="1"/>
</dbReference>
<dbReference type="AlphaFoldDB" id="A0A6A1W751"/>
<reference evidence="6 7" key="1">
    <citation type="journal article" date="2019" name="Plant Biotechnol. J.">
        <title>The red bayberry genome and genetic basis of sex determination.</title>
        <authorList>
            <person name="Jia H.M."/>
            <person name="Jia H.J."/>
            <person name="Cai Q.L."/>
            <person name="Wang Y."/>
            <person name="Zhao H.B."/>
            <person name="Yang W.F."/>
            <person name="Wang G.Y."/>
            <person name="Li Y.H."/>
            <person name="Zhan D.L."/>
            <person name="Shen Y.T."/>
            <person name="Niu Q.F."/>
            <person name="Chang L."/>
            <person name="Qiu J."/>
            <person name="Zhao L."/>
            <person name="Xie H.B."/>
            <person name="Fu W.Y."/>
            <person name="Jin J."/>
            <person name="Li X.W."/>
            <person name="Jiao Y."/>
            <person name="Zhou C.C."/>
            <person name="Tu T."/>
            <person name="Chai C.Y."/>
            <person name="Gao J.L."/>
            <person name="Fan L.J."/>
            <person name="van de Weg E."/>
            <person name="Wang J.Y."/>
            <person name="Gao Z.S."/>
        </authorList>
    </citation>
    <scope>NUCLEOTIDE SEQUENCE [LARGE SCALE GENOMIC DNA]</scope>
    <source>
        <tissue evidence="6">Leaves</tissue>
    </source>
</reference>
<sequence>MALAWQYPLFCLLLVLLLLYYPTSAQISRNISLGSFLRAENTDSYWASPSGDFAFGFHQIGTGGYLLAIWFDKIQEKTIVWSANGNNMVPRGSKVELTKDGHFVLNDPAGKEMWKAELFGSRVAYAAMLDTGNFVLATEDSRNSWETFDHPTDTMLPTMTMSQPIKLVARYSEANYSNGRFQLTLQSDGNLVLETRAFPLDLSNAAYWSSNTIGSGFQLVFDPSGSVYLTAKDRSPLKMITSNGGSTKDFYQRAILEHDGVFRHYIYPKNPTISSARRPSEGWSPMSTFIPSNICTAITQLAGAGACGFNSYCKLGDDHRPSCLCPDGYTFIDPDDVMKGCKQNFLPQSCEESLSETDRFDFRYMPNTDWPLSDYEIFYGQTEDWCWEACLGDCFCAVAIFRNGGCFKKRVPLSNGRMNSSITGMALIKIRKDNSTLSLNPSSAALKKKDLFVLILSGFQKALLFQDPVGGLRPGPHCPAPHLRISVEISHNGPAVEHVGSTATVD</sequence>
<dbReference type="GO" id="GO:0016301">
    <property type="term" value="F:kinase activity"/>
    <property type="evidence" value="ECO:0007669"/>
    <property type="project" value="UniProtKB-KW"/>
</dbReference>
<keyword evidence="6" id="KW-0418">Kinase</keyword>
<evidence type="ECO:0000259" key="5">
    <source>
        <dbReference type="PROSITE" id="PS50927"/>
    </source>
</evidence>
<dbReference type="PANTHER" id="PTHR47976">
    <property type="entry name" value="G-TYPE LECTIN S-RECEPTOR-LIKE SERINE/THREONINE-PROTEIN KINASE SD2-5"/>
    <property type="match status" value="1"/>
</dbReference>
<keyword evidence="6" id="KW-0430">Lectin</keyword>
<dbReference type="GO" id="GO:0030246">
    <property type="term" value="F:carbohydrate binding"/>
    <property type="evidence" value="ECO:0007669"/>
    <property type="project" value="UniProtKB-KW"/>
</dbReference>
<dbReference type="InterPro" id="IPR001480">
    <property type="entry name" value="Bulb-type_lectin_dom"/>
</dbReference>
<feature type="domain" description="Bulb-type lectin" evidence="5">
    <location>
        <begin position="28"/>
        <end position="149"/>
    </location>
</feature>
<keyword evidence="6" id="KW-0808">Transferase</keyword>
<keyword evidence="7" id="KW-1185">Reference proteome</keyword>
<evidence type="ECO:0000313" key="6">
    <source>
        <dbReference type="EMBL" id="KAB1221109.1"/>
    </source>
</evidence>
<comment type="caution">
    <text evidence="6">The sequence shown here is derived from an EMBL/GenBank/DDBJ whole genome shotgun (WGS) entry which is preliminary data.</text>
</comment>
<dbReference type="FunFam" id="2.90.10.10:FF:000041">
    <property type="entry name" value="Uncharacterized protein"/>
    <property type="match status" value="1"/>
</dbReference>
<dbReference type="PROSITE" id="PS50927">
    <property type="entry name" value="BULB_LECTIN"/>
    <property type="match status" value="1"/>
</dbReference>
<keyword evidence="1 4" id="KW-0732">Signal</keyword>
<keyword evidence="6" id="KW-0675">Receptor</keyword>
<feature type="signal peptide" evidence="4">
    <location>
        <begin position="1"/>
        <end position="25"/>
    </location>
</feature>
<dbReference type="OrthoDB" id="1930390at2759"/>
<feature type="chain" id="PRO_5025661608" evidence="4">
    <location>
        <begin position="26"/>
        <end position="506"/>
    </location>
</feature>
<dbReference type="CDD" id="cd00028">
    <property type="entry name" value="B_lectin"/>
    <property type="match status" value="1"/>
</dbReference>
<dbReference type="InterPro" id="IPR036426">
    <property type="entry name" value="Bulb-type_lectin_dom_sf"/>
</dbReference>
<evidence type="ECO:0000256" key="2">
    <source>
        <dbReference type="ARBA" id="ARBA00023157"/>
    </source>
</evidence>
<evidence type="ECO:0000313" key="7">
    <source>
        <dbReference type="Proteomes" id="UP000516437"/>
    </source>
</evidence>
<gene>
    <name evidence="6" type="ORF">CJ030_MR3G024354</name>
</gene>
<accession>A0A6A1W751</accession>
<dbReference type="Gene3D" id="2.90.10.10">
    <property type="entry name" value="Bulb-type lectin domain"/>
    <property type="match status" value="2"/>
</dbReference>
<evidence type="ECO:0000256" key="3">
    <source>
        <dbReference type="ARBA" id="ARBA00023180"/>
    </source>
</evidence>
<keyword evidence="2" id="KW-1015">Disulfide bond</keyword>
<evidence type="ECO:0000256" key="4">
    <source>
        <dbReference type="SAM" id="SignalP"/>
    </source>
</evidence>
<dbReference type="Pfam" id="PF01453">
    <property type="entry name" value="B_lectin"/>
    <property type="match status" value="1"/>
</dbReference>
<dbReference type="InterPro" id="IPR051343">
    <property type="entry name" value="G-type_lectin_kinases/EP1-like"/>
</dbReference>
<dbReference type="Proteomes" id="UP000516437">
    <property type="component" value="Chromosome 3"/>
</dbReference>
<dbReference type="PANTHER" id="PTHR47976:SF108">
    <property type="entry name" value="G-TYPE LECTIN S-RECEPTOR-LIKE SERINE_THREONINE-PROTEIN KINASE LECRK1"/>
    <property type="match status" value="1"/>
</dbReference>
<dbReference type="SUPFAM" id="SSF51110">
    <property type="entry name" value="alpha-D-mannose-specific plant lectins"/>
    <property type="match status" value="2"/>
</dbReference>
<protein>
    <submittedName>
        <fullName evidence="6">G-type lectin S-receptor-like serine/threonine-protein kinase RLK1</fullName>
    </submittedName>
</protein>
<keyword evidence="3" id="KW-0325">Glycoprotein</keyword>
<evidence type="ECO:0000256" key="1">
    <source>
        <dbReference type="ARBA" id="ARBA00022729"/>
    </source>
</evidence>
<dbReference type="FunFam" id="2.90.10.10:FF:000013">
    <property type="entry name" value="G-type lectin S-receptor-like serine/threonine-protein kinase LECRK1"/>
    <property type="match status" value="1"/>
</dbReference>
<dbReference type="EMBL" id="RXIC02000021">
    <property type="protein sequence ID" value="KAB1221109.1"/>
    <property type="molecule type" value="Genomic_DNA"/>
</dbReference>